<dbReference type="EMBL" id="VTEZ01000008">
    <property type="protein sequence ID" value="TYS81223.1"/>
    <property type="molecule type" value="Genomic_DNA"/>
</dbReference>
<proteinExistence type="predicted"/>
<dbReference type="Pfam" id="PF03466">
    <property type="entry name" value="LysR_substrate"/>
    <property type="match status" value="1"/>
</dbReference>
<organism evidence="3 4">
    <name type="scientific">Rossellomorea aquimaris</name>
    <dbReference type="NCBI Taxonomy" id="189382"/>
    <lineage>
        <taxon>Bacteria</taxon>
        <taxon>Bacillati</taxon>
        <taxon>Bacillota</taxon>
        <taxon>Bacilli</taxon>
        <taxon>Bacillales</taxon>
        <taxon>Bacillaceae</taxon>
        <taxon>Rossellomorea</taxon>
    </lineage>
</organism>
<dbReference type="SUPFAM" id="SSF53850">
    <property type="entry name" value="Periplasmic binding protein-like II"/>
    <property type="match status" value="1"/>
</dbReference>
<keyword evidence="1" id="KW-1133">Transmembrane helix</keyword>
<keyword evidence="1" id="KW-0812">Transmembrane</keyword>
<dbReference type="Proteomes" id="UP000324269">
    <property type="component" value="Unassembled WGS sequence"/>
</dbReference>
<evidence type="ECO:0000313" key="3">
    <source>
        <dbReference type="EMBL" id="TYS81223.1"/>
    </source>
</evidence>
<keyword evidence="1" id="KW-0472">Membrane</keyword>
<feature type="transmembrane region" description="Helical" evidence="1">
    <location>
        <begin position="7"/>
        <end position="27"/>
    </location>
</feature>
<evidence type="ECO:0000256" key="1">
    <source>
        <dbReference type="SAM" id="Phobius"/>
    </source>
</evidence>
<evidence type="ECO:0000259" key="2">
    <source>
        <dbReference type="Pfam" id="PF03466"/>
    </source>
</evidence>
<accession>A0A5D4UQJ1</accession>
<dbReference type="OrthoDB" id="9803735at2"/>
<dbReference type="Gene3D" id="3.40.190.290">
    <property type="match status" value="1"/>
</dbReference>
<dbReference type="InterPro" id="IPR005119">
    <property type="entry name" value="LysR_subst-bd"/>
</dbReference>
<dbReference type="AlphaFoldDB" id="A0A5D4UQJ1"/>
<comment type="caution">
    <text evidence="3">The sequence shown here is derived from an EMBL/GenBank/DDBJ whole genome shotgun (WGS) entry which is preliminary data.</text>
</comment>
<feature type="domain" description="LysR substrate-binding" evidence="2">
    <location>
        <begin position="2"/>
        <end position="70"/>
    </location>
</feature>
<gene>
    <name evidence="3" type="ORF">FZC85_20360</name>
</gene>
<protein>
    <recommendedName>
        <fullName evidence="2">LysR substrate-binding domain-containing protein</fullName>
    </recommendedName>
</protein>
<sequence length="71" mass="7892">MCECQDLIMLLGLVSSGFGATILPLSLLSLHSLGGLRVIQLKEQTLISEPKVIWRKNSYLSKAAKEFLKLF</sequence>
<evidence type="ECO:0000313" key="4">
    <source>
        <dbReference type="Proteomes" id="UP000324269"/>
    </source>
</evidence>
<name>A0A5D4UQJ1_9BACI</name>
<reference evidence="3 4" key="1">
    <citation type="submission" date="2019-08" db="EMBL/GenBank/DDBJ databases">
        <title>Bacillus genomes from the desert of Cuatro Cienegas, Coahuila.</title>
        <authorList>
            <person name="Olmedo-Alvarez G."/>
        </authorList>
    </citation>
    <scope>NUCLEOTIDE SEQUENCE [LARGE SCALE GENOMIC DNA]</scope>
    <source>
        <strain evidence="3 4">CH87b_3T</strain>
    </source>
</reference>